<evidence type="ECO:0000313" key="2">
    <source>
        <dbReference type="Proteomes" id="UP001470230"/>
    </source>
</evidence>
<gene>
    <name evidence="1" type="ORF">M9Y10_003136</name>
</gene>
<reference evidence="1 2" key="1">
    <citation type="submission" date="2024-04" db="EMBL/GenBank/DDBJ databases">
        <title>Tritrichomonas musculus Genome.</title>
        <authorList>
            <person name="Alves-Ferreira E."/>
            <person name="Grigg M."/>
            <person name="Lorenzi H."/>
            <person name="Galac M."/>
        </authorList>
    </citation>
    <scope>NUCLEOTIDE SEQUENCE [LARGE SCALE GENOMIC DNA]</scope>
    <source>
        <strain evidence="1 2">EAF2021</strain>
    </source>
</reference>
<dbReference type="Proteomes" id="UP001470230">
    <property type="component" value="Unassembled WGS sequence"/>
</dbReference>
<dbReference type="EMBL" id="JAPFFF010000010">
    <property type="protein sequence ID" value="KAK8880462.1"/>
    <property type="molecule type" value="Genomic_DNA"/>
</dbReference>
<organism evidence="1 2">
    <name type="scientific">Tritrichomonas musculus</name>
    <dbReference type="NCBI Taxonomy" id="1915356"/>
    <lineage>
        <taxon>Eukaryota</taxon>
        <taxon>Metamonada</taxon>
        <taxon>Parabasalia</taxon>
        <taxon>Tritrichomonadida</taxon>
        <taxon>Tritrichomonadidae</taxon>
        <taxon>Tritrichomonas</taxon>
    </lineage>
</organism>
<comment type="caution">
    <text evidence="1">The sequence shown here is derived from an EMBL/GenBank/DDBJ whole genome shotgun (WGS) entry which is preliminary data.</text>
</comment>
<keyword evidence="2" id="KW-1185">Reference proteome</keyword>
<accession>A0ABR2JNR2</accession>
<sequence length="140" mass="16812">MKKIENENKYALPPGCTQMEVKSDSHMHYICPKLGRNVFMELCRCSYHGRRYQLVQHLKKNRHFYNIPRELDKLFPKKLLIDNKIQSTDEIQMTIMRALAIFAGSLNIPLTKQSIQKWNPLFTYYWKLEFKFKKASQLFH</sequence>
<evidence type="ECO:0000313" key="1">
    <source>
        <dbReference type="EMBL" id="KAK8880462.1"/>
    </source>
</evidence>
<evidence type="ECO:0008006" key="3">
    <source>
        <dbReference type="Google" id="ProtNLM"/>
    </source>
</evidence>
<name>A0ABR2JNR2_9EUKA</name>
<proteinExistence type="predicted"/>
<protein>
    <recommendedName>
        <fullName evidence="3">C2H2-type domain-containing protein</fullName>
    </recommendedName>
</protein>